<dbReference type="InterPro" id="IPR037176">
    <property type="entry name" value="Osmotin/thaumatin-like_sf"/>
</dbReference>
<dbReference type="CDD" id="cd09218">
    <property type="entry name" value="TLP-PA"/>
    <property type="match status" value="1"/>
</dbReference>
<feature type="signal peptide" evidence="2">
    <location>
        <begin position="1"/>
        <end position="20"/>
    </location>
</feature>
<feature type="disulfide bond" evidence="1">
    <location>
        <begin position="198"/>
        <end position="208"/>
    </location>
</feature>
<organism evidence="3 4">
    <name type="scientific">Platanthera zijinensis</name>
    <dbReference type="NCBI Taxonomy" id="2320716"/>
    <lineage>
        <taxon>Eukaryota</taxon>
        <taxon>Viridiplantae</taxon>
        <taxon>Streptophyta</taxon>
        <taxon>Embryophyta</taxon>
        <taxon>Tracheophyta</taxon>
        <taxon>Spermatophyta</taxon>
        <taxon>Magnoliopsida</taxon>
        <taxon>Liliopsida</taxon>
        <taxon>Asparagales</taxon>
        <taxon>Orchidaceae</taxon>
        <taxon>Orchidoideae</taxon>
        <taxon>Orchideae</taxon>
        <taxon>Orchidinae</taxon>
        <taxon>Platanthera</taxon>
    </lineage>
</organism>
<protein>
    <submittedName>
        <fullName evidence="3">Thaumatin-like protein 1</fullName>
    </submittedName>
</protein>
<feature type="disulfide bond" evidence="1">
    <location>
        <begin position="77"/>
        <end position="88"/>
    </location>
</feature>
<dbReference type="InterPro" id="IPR001938">
    <property type="entry name" value="Thaumatin"/>
</dbReference>
<dbReference type="SMART" id="SM00205">
    <property type="entry name" value="THN"/>
    <property type="match status" value="1"/>
</dbReference>
<dbReference type="Pfam" id="PF00314">
    <property type="entry name" value="Thaumatin"/>
    <property type="match status" value="1"/>
</dbReference>
<keyword evidence="1" id="KW-1015">Disulfide bond</keyword>
<evidence type="ECO:0000256" key="2">
    <source>
        <dbReference type="SAM" id="SignalP"/>
    </source>
</evidence>
<reference evidence="3 4" key="1">
    <citation type="journal article" date="2022" name="Nat. Plants">
        <title>Genomes of leafy and leafless Platanthera orchids illuminate the evolution of mycoheterotrophy.</title>
        <authorList>
            <person name="Li M.H."/>
            <person name="Liu K.W."/>
            <person name="Li Z."/>
            <person name="Lu H.C."/>
            <person name="Ye Q.L."/>
            <person name="Zhang D."/>
            <person name="Wang J.Y."/>
            <person name="Li Y.F."/>
            <person name="Zhong Z.M."/>
            <person name="Liu X."/>
            <person name="Yu X."/>
            <person name="Liu D.K."/>
            <person name="Tu X.D."/>
            <person name="Liu B."/>
            <person name="Hao Y."/>
            <person name="Liao X.Y."/>
            <person name="Jiang Y.T."/>
            <person name="Sun W.H."/>
            <person name="Chen J."/>
            <person name="Chen Y.Q."/>
            <person name="Ai Y."/>
            <person name="Zhai J.W."/>
            <person name="Wu S.S."/>
            <person name="Zhou Z."/>
            <person name="Hsiao Y.Y."/>
            <person name="Wu W.L."/>
            <person name="Chen Y.Y."/>
            <person name="Lin Y.F."/>
            <person name="Hsu J.L."/>
            <person name="Li C.Y."/>
            <person name="Wang Z.W."/>
            <person name="Zhao X."/>
            <person name="Zhong W.Y."/>
            <person name="Ma X.K."/>
            <person name="Ma L."/>
            <person name="Huang J."/>
            <person name="Chen G.Z."/>
            <person name="Huang M.Z."/>
            <person name="Huang L."/>
            <person name="Peng D.H."/>
            <person name="Luo Y.B."/>
            <person name="Zou S.Q."/>
            <person name="Chen S.P."/>
            <person name="Lan S."/>
            <person name="Tsai W.C."/>
            <person name="Van de Peer Y."/>
            <person name="Liu Z.J."/>
        </authorList>
    </citation>
    <scope>NUCLEOTIDE SEQUENCE [LARGE SCALE GENOMIC DNA]</scope>
    <source>
        <strain evidence="3">Lor287</strain>
    </source>
</reference>
<feature type="disulfide bond" evidence="1">
    <location>
        <begin position="166"/>
        <end position="184"/>
    </location>
</feature>
<feature type="disulfide bond" evidence="1">
    <location>
        <begin position="188"/>
        <end position="197"/>
    </location>
</feature>
<name>A0AAP0G2E3_9ASPA</name>
<keyword evidence="4" id="KW-1185">Reference proteome</keyword>
<dbReference type="PANTHER" id="PTHR31048">
    <property type="entry name" value="OS03G0233200 PROTEIN"/>
    <property type="match status" value="1"/>
</dbReference>
<dbReference type="PIRSF" id="PIRSF002703">
    <property type="entry name" value="Thaumatin"/>
    <property type="match status" value="1"/>
</dbReference>
<dbReference type="PROSITE" id="PS51367">
    <property type="entry name" value="THAUMATIN_2"/>
    <property type="match status" value="1"/>
</dbReference>
<evidence type="ECO:0000313" key="3">
    <source>
        <dbReference type="EMBL" id="KAK8934398.1"/>
    </source>
</evidence>
<feature type="chain" id="PRO_5042882381" evidence="2">
    <location>
        <begin position="21"/>
        <end position="307"/>
    </location>
</feature>
<proteinExistence type="predicted"/>
<feature type="disulfide bond" evidence="1">
    <location>
        <begin position="93"/>
        <end position="100"/>
    </location>
</feature>
<keyword evidence="2" id="KW-0732">Signal</keyword>
<feature type="disulfide bond" evidence="1">
    <location>
        <begin position="158"/>
        <end position="221"/>
    </location>
</feature>
<dbReference type="AlphaFoldDB" id="A0AAP0G2E3"/>
<evidence type="ECO:0000256" key="1">
    <source>
        <dbReference type="PIRSR" id="PIRSR002703-1"/>
    </source>
</evidence>
<sequence>MSGHHLLLLLLPFFSHGVNSATFTITNNCAYTVWPGLLSGAGTAPLSTTGFVLDSGQSSALDVPSSWSGRLWGRTHCTTDPSNSTFSCATGDCGSGKVECSGAGAAPSVTLVEFTMDGSGGLDFFDVSLVDGYNLPVLVSPSAGGSTSGAGNCSATGCLVDLNDICPSDLRIVLSDSGGQTVACRSACEALGTPELCCTGAYGNPSTCKPSSYSQLFKNACPRAYSYAYDDATSTFTCLTGVNYVITFCPTISSQKAGENNPQAAAVPLINDTMVFMGVDAGDAGFSTKKFTPAAAVISLAALWLLF</sequence>
<dbReference type="Gene3D" id="2.60.110.10">
    <property type="entry name" value="Thaumatin"/>
    <property type="match status" value="1"/>
</dbReference>
<feature type="disulfide bond" evidence="1">
    <location>
        <begin position="153"/>
        <end position="238"/>
    </location>
</feature>
<dbReference type="EMBL" id="JBBWWQ010000012">
    <property type="protein sequence ID" value="KAK8934398.1"/>
    <property type="molecule type" value="Genomic_DNA"/>
</dbReference>
<comment type="caution">
    <text evidence="3">The sequence shown here is derived from an EMBL/GenBank/DDBJ whole genome shotgun (WGS) entry which is preliminary data.</text>
</comment>
<dbReference type="SUPFAM" id="SSF49870">
    <property type="entry name" value="Osmotin, thaumatin-like protein"/>
    <property type="match status" value="1"/>
</dbReference>
<accession>A0AAP0G2E3</accession>
<dbReference type="FunFam" id="2.60.110.10:FF:000001">
    <property type="entry name" value="THAUMATIN-LIKE PROTEIN 1"/>
    <property type="match status" value="1"/>
</dbReference>
<dbReference type="PRINTS" id="PR00347">
    <property type="entry name" value="THAUMATIN"/>
</dbReference>
<evidence type="ECO:0000313" key="4">
    <source>
        <dbReference type="Proteomes" id="UP001418222"/>
    </source>
</evidence>
<dbReference type="Proteomes" id="UP001418222">
    <property type="component" value="Unassembled WGS sequence"/>
</dbReference>
<gene>
    <name evidence="3" type="primary">TL1</name>
    <name evidence="3" type="ORF">KSP39_PZI015068</name>
</gene>
<feature type="disulfide bond" evidence="1">
    <location>
        <begin position="29"/>
        <end position="249"/>
    </location>
</feature>